<evidence type="ECO:0000313" key="2">
    <source>
        <dbReference type="WBParaSite" id="jg20271"/>
    </source>
</evidence>
<keyword evidence="1" id="KW-1185">Reference proteome</keyword>
<name>A0A915DI83_9BILA</name>
<dbReference type="AlphaFoldDB" id="A0A915DI83"/>
<accession>A0A915DI83</accession>
<evidence type="ECO:0000313" key="1">
    <source>
        <dbReference type="Proteomes" id="UP000887574"/>
    </source>
</evidence>
<sequence length="111" mass="12458">MTRGPEAIAQFLPQSYRKRSEDSCILTVAAKQFRGLMSMRIGSNTEEEKVQSALKVHEATVDDFWRSGIVAGKVKSYHHAVRNHGAGRNKCEAYWPTDKIRRSAQAGADHQ</sequence>
<protein>
    <submittedName>
        <fullName evidence="2">Uncharacterized protein</fullName>
    </submittedName>
</protein>
<reference evidence="2" key="1">
    <citation type="submission" date="2022-11" db="UniProtKB">
        <authorList>
            <consortium name="WormBaseParasite"/>
        </authorList>
    </citation>
    <scope>IDENTIFICATION</scope>
</reference>
<dbReference type="Proteomes" id="UP000887574">
    <property type="component" value="Unplaced"/>
</dbReference>
<organism evidence="1 2">
    <name type="scientific">Ditylenchus dipsaci</name>
    <dbReference type="NCBI Taxonomy" id="166011"/>
    <lineage>
        <taxon>Eukaryota</taxon>
        <taxon>Metazoa</taxon>
        <taxon>Ecdysozoa</taxon>
        <taxon>Nematoda</taxon>
        <taxon>Chromadorea</taxon>
        <taxon>Rhabditida</taxon>
        <taxon>Tylenchina</taxon>
        <taxon>Tylenchomorpha</taxon>
        <taxon>Sphaerularioidea</taxon>
        <taxon>Anguinidae</taxon>
        <taxon>Anguininae</taxon>
        <taxon>Ditylenchus</taxon>
    </lineage>
</organism>
<proteinExistence type="predicted"/>
<dbReference type="WBParaSite" id="jg20271">
    <property type="protein sequence ID" value="jg20271"/>
    <property type="gene ID" value="jg20271"/>
</dbReference>